<evidence type="ECO:0000259" key="2">
    <source>
        <dbReference type="Pfam" id="PF12158"/>
    </source>
</evidence>
<accession>A0A9W6PYF4</accession>
<keyword evidence="4" id="KW-1185">Reference proteome</keyword>
<gene>
    <name evidence="3" type="ORF">Arub01_34270</name>
</gene>
<feature type="domain" description="DUF3592" evidence="2">
    <location>
        <begin position="62"/>
        <end position="101"/>
    </location>
</feature>
<reference evidence="3" key="1">
    <citation type="submission" date="2023-02" db="EMBL/GenBank/DDBJ databases">
        <title>Actinomadura rubrobrunea NBRC 14622.</title>
        <authorList>
            <person name="Ichikawa N."/>
            <person name="Sato H."/>
            <person name="Tonouchi N."/>
        </authorList>
    </citation>
    <scope>NUCLEOTIDE SEQUENCE</scope>
    <source>
        <strain evidence="3">NBRC 14622</strain>
    </source>
</reference>
<dbReference type="Pfam" id="PF12158">
    <property type="entry name" value="DUF3592"/>
    <property type="match status" value="1"/>
</dbReference>
<evidence type="ECO:0000313" key="3">
    <source>
        <dbReference type="EMBL" id="GLW65183.1"/>
    </source>
</evidence>
<name>A0A9W6PYF4_9ACTN</name>
<keyword evidence="1" id="KW-1133">Transmembrane helix</keyword>
<evidence type="ECO:0000256" key="1">
    <source>
        <dbReference type="SAM" id="Phobius"/>
    </source>
</evidence>
<keyword evidence="1" id="KW-0472">Membrane</keyword>
<dbReference type="AlphaFoldDB" id="A0A9W6PYF4"/>
<sequence length="135" mass="14525">MGMVVAHIFGIALGIAFIYGGVHELVQRLRLQRKLVRAQGVFVGHDDVAAHGAGIHARAGRFRFVTQDGRTVESVSAMYSFPGPKPGRPVTVVYDPARPERTAERLGVHRFLLVAGGPMLMAIGMAVLIVNVQGL</sequence>
<dbReference type="InterPro" id="IPR021994">
    <property type="entry name" value="DUF3592"/>
</dbReference>
<evidence type="ECO:0000313" key="4">
    <source>
        <dbReference type="Proteomes" id="UP001165124"/>
    </source>
</evidence>
<organism evidence="3 4">
    <name type="scientific">Actinomadura rubrobrunea</name>
    <dbReference type="NCBI Taxonomy" id="115335"/>
    <lineage>
        <taxon>Bacteria</taxon>
        <taxon>Bacillati</taxon>
        <taxon>Actinomycetota</taxon>
        <taxon>Actinomycetes</taxon>
        <taxon>Streptosporangiales</taxon>
        <taxon>Thermomonosporaceae</taxon>
        <taxon>Actinomadura</taxon>
    </lineage>
</organism>
<dbReference type="EMBL" id="BSRZ01000008">
    <property type="protein sequence ID" value="GLW65183.1"/>
    <property type="molecule type" value="Genomic_DNA"/>
</dbReference>
<feature type="transmembrane region" description="Helical" evidence="1">
    <location>
        <begin position="111"/>
        <end position="132"/>
    </location>
</feature>
<keyword evidence="1" id="KW-0812">Transmembrane</keyword>
<proteinExistence type="predicted"/>
<protein>
    <recommendedName>
        <fullName evidence="2">DUF3592 domain-containing protein</fullName>
    </recommendedName>
</protein>
<comment type="caution">
    <text evidence="3">The sequence shown here is derived from an EMBL/GenBank/DDBJ whole genome shotgun (WGS) entry which is preliminary data.</text>
</comment>
<dbReference type="Proteomes" id="UP001165124">
    <property type="component" value="Unassembled WGS sequence"/>
</dbReference>
<feature type="transmembrane region" description="Helical" evidence="1">
    <location>
        <begin position="6"/>
        <end position="26"/>
    </location>
</feature>